<evidence type="ECO:0000259" key="6">
    <source>
        <dbReference type="SMART" id="SM00849"/>
    </source>
</evidence>
<dbReference type="InterPro" id="IPR051013">
    <property type="entry name" value="MBL_superfamily_lactonases"/>
</dbReference>
<protein>
    <submittedName>
        <fullName evidence="7">N-acyl homoserine lactone hydrolase</fullName>
        <ecNumber evidence="7">3.1.1.81</ecNumber>
    </submittedName>
</protein>
<dbReference type="InterPro" id="IPR001279">
    <property type="entry name" value="Metallo-B-lactamas"/>
</dbReference>
<dbReference type="SMART" id="SM00849">
    <property type="entry name" value="Lactamase_B"/>
    <property type="match status" value="1"/>
</dbReference>
<evidence type="ECO:0000256" key="4">
    <source>
        <dbReference type="ARBA" id="ARBA00022801"/>
    </source>
</evidence>
<comment type="similarity">
    <text evidence="2">Belongs to the metallo-beta-lactamase superfamily.</text>
</comment>
<dbReference type="Pfam" id="PF00753">
    <property type="entry name" value="Lactamase_B"/>
    <property type="match status" value="1"/>
</dbReference>
<dbReference type="InterPro" id="IPR036866">
    <property type="entry name" value="RibonucZ/Hydroxyglut_hydro"/>
</dbReference>
<evidence type="ECO:0000256" key="2">
    <source>
        <dbReference type="ARBA" id="ARBA00007749"/>
    </source>
</evidence>
<dbReference type="Proteomes" id="UP000542742">
    <property type="component" value="Unassembled WGS sequence"/>
</dbReference>
<accession>A0A7W7CYV0</accession>
<dbReference type="EMBL" id="JACHMF010000001">
    <property type="protein sequence ID" value="MBB4697202.1"/>
    <property type="molecule type" value="Genomic_DNA"/>
</dbReference>
<reference evidence="7 8" key="1">
    <citation type="submission" date="2020-08" db="EMBL/GenBank/DDBJ databases">
        <title>Sequencing the genomes of 1000 actinobacteria strains.</title>
        <authorList>
            <person name="Klenk H.-P."/>
        </authorList>
    </citation>
    <scope>NUCLEOTIDE SEQUENCE [LARGE SCALE GENOMIC DNA]</scope>
    <source>
        <strain evidence="7 8">DSM 45518</strain>
    </source>
</reference>
<evidence type="ECO:0000256" key="3">
    <source>
        <dbReference type="ARBA" id="ARBA00022723"/>
    </source>
</evidence>
<dbReference type="GO" id="GO:0102007">
    <property type="term" value="F:acyl-L-homoserine-lactone lactonohydrolase activity"/>
    <property type="evidence" value="ECO:0007669"/>
    <property type="project" value="UniProtKB-EC"/>
</dbReference>
<dbReference type="SUPFAM" id="SSF56281">
    <property type="entry name" value="Metallo-hydrolase/oxidoreductase"/>
    <property type="match status" value="1"/>
</dbReference>
<evidence type="ECO:0000313" key="8">
    <source>
        <dbReference type="Proteomes" id="UP000542742"/>
    </source>
</evidence>
<dbReference type="EC" id="3.1.1.81" evidence="7"/>
<keyword evidence="4 7" id="KW-0378">Hydrolase</keyword>
<comment type="caution">
    <text evidence="7">The sequence shown here is derived from an EMBL/GenBank/DDBJ whole genome shotgun (WGS) entry which is preliminary data.</text>
</comment>
<gene>
    <name evidence="7" type="ORF">BKA14_007350</name>
</gene>
<dbReference type="AlphaFoldDB" id="A0A7W7CYV0"/>
<evidence type="ECO:0000256" key="1">
    <source>
        <dbReference type="ARBA" id="ARBA00001947"/>
    </source>
</evidence>
<keyword evidence="3" id="KW-0479">Metal-binding</keyword>
<proteinExistence type="inferred from homology"/>
<name>A0A7W7CYV0_9ACTN</name>
<dbReference type="PANTHER" id="PTHR42978:SF2">
    <property type="entry name" value="102 KBASES UNSTABLE REGION: FROM 1 TO 119443"/>
    <property type="match status" value="1"/>
</dbReference>
<dbReference type="Gene3D" id="3.60.15.10">
    <property type="entry name" value="Ribonuclease Z/Hydroxyacylglutathione hydrolase-like"/>
    <property type="match status" value="1"/>
</dbReference>
<evidence type="ECO:0000256" key="5">
    <source>
        <dbReference type="ARBA" id="ARBA00022833"/>
    </source>
</evidence>
<evidence type="ECO:0000313" key="7">
    <source>
        <dbReference type="EMBL" id="MBB4697202.1"/>
    </source>
</evidence>
<dbReference type="GO" id="GO:0046872">
    <property type="term" value="F:metal ion binding"/>
    <property type="evidence" value="ECO:0007669"/>
    <property type="project" value="UniProtKB-KW"/>
</dbReference>
<keyword evidence="5" id="KW-0862">Zinc</keyword>
<comment type="cofactor">
    <cofactor evidence="1">
        <name>Zn(2+)</name>
        <dbReference type="ChEBI" id="CHEBI:29105"/>
    </cofactor>
</comment>
<feature type="domain" description="Metallo-beta-lactamase" evidence="6">
    <location>
        <begin position="30"/>
        <end position="217"/>
    </location>
</feature>
<keyword evidence="8" id="KW-1185">Reference proteome</keyword>
<sequence>MTEISVRRVDYGYFVRPAAETGTGTPRVEPTLGYLVDHPQAGVILVDTGMGSDPEVDAWYNPTRVPLPRALEAAGADITDVRMVMNCHLHFDHCGGNPQLAGRPVFAQRAELDLARAPESHTLPGLVDHPGAHIEELTGEAEIAPGVLIVPTPGHTAGHQSLVVRRRDGTVIVAGQSHDNATLFTSDALGHHATVGTQPSWLPRLLALDPRAIYFAHDNAIWTP</sequence>
<dbReference type="PANTHER" id="PTHR42978">
    <property type="entry name" value="QUORUM-QUENCHING LACTONASE YTNP-RELATED-RELATED"/>
    <property type="match status" value="1"/>
</dbReference>
<organism evidence="7 8">
    <name type="scientific">Paractinoplanes abujensis</name>
    <dbReference type="NCBI Taxonomy" id="882441"/>
    <lineage>
        <taxon>Bacteria</taxon>
        <taxon>Bacillati</taxon>
        <taxon>Actinomycetota</taxon>
        <taxon>Actinomycetes</taxon>
        <taxon>Micromonosporales</taxon>
        <taxon>Micromonosporaceae</taxon>
        <taxon>Paractinoplanes</taxon>
    </lineage>
</organism>
<dbReference type="RefSeq" id="WP_184955350.1">
    <property type="nucleotide sequence ID" value="NZ_BOMC01000017.1"/>
</dbReference>